<dbReference type="VEuPathDB" id="FungiDB:CPAR2_501290"/>
<dbReference type="eggNOG" id="ENOG502RK5N">
    <property type="taxonomic scope" value="Eukaryota"/>
</dbReference>
<dbReference type="CGD" id="CAL0000152171">
    <property type="gene designation" value="CPAR2_501290"/>
</dbReference>
<keyword evidence="5" id="KW-0238">DNA-binding</keyword>
<dbReference type="PROSITE" id="PS50048">
    <property type="entry name" value="ZN2_CY6_FUNGAL_2"/>
    <property type="match status" value="1"/>
</dbReference>
<dbReference type="PANTHER" id="PTHR37534">
    <property type="entry name" value="TRANSCRIPTIONAL ACTIVATOR PROTEIN UGA3"/>
    <property type="match status" value="1"/>
</dbReference>
<evidence type="ECO:0000259" key="9">
    <source>
        <dbReference type="PROSITE" id="PS50048"/>
    </source>
</evidence>
<keyword evidence="6" id="KW-0804">Transcription</keyword>
<feature type="compositionally biased region" description="Low complexity" evidence="8">
    <location>
        <begin position="15"/>
        <end position="34"/>
    </location>
</feature>
<evidence type="ECO:0000256" key="6">
    <source>
        <dbReference type="ARBA" id="ARBA00023163"/>
    </source>
</evidence>
<keyword evidence="7" id="KW-0539">Nucleus</keyword>
<dbReference type="STRING" id="578454.G8BHH9"/>
<reference evidence="13" key="1">
    <citation type="journal article" date="2009" name="Nature">
        <title>Evolution of pathogenicity and sexual reproduction in eight Candida genomes.</title>
        <authorList>
            <person name="Butler G."/>
            <person name="Rasmussen M.D."/>
            <person name="Lin M.F."/>
            <person name="Santos M.A."/>
            <person name="Sakthikumar S."/>
            <person name="Munro C.A."/>
            <person name="Rheinbay E."/>
            <person name="Grabherr M."/>
            <person name="Forche A."/>
            <person name="Reedy J.L."/>
            <person name="Agrafioti I."/>
            <person name="Arnaud M.B."/>
            <person name="Bates S."/>
            <person name="Brown A.J."/>
            <person name="Brunke S."/>
            <person name="Costanzo M.C."/>
            <person name="Fitzpatrick D.A."/>
            <person name="de Groot P.W."/>
            <person name="Harris D."/>
            <person name="Hoyer L.L."/>
            <person name="Hube B."/>
            <person name="Klis F.M."/>
            <person name="Kodira C."/>
            <person name="Lennard N."/>
            <person name="Logue M.E."/>
            <person name="Martin R."/>
            <person name="Neiman A.M."/>
            <person name="Nikolaou E."/>
            <person name="Quail M.A."/>
            <person name="Quinn J."/>
            <person name="Santos M.C."/>
            <person name="Schmitzberger F.F."/>
            <person name="Sherlock G."/>
            <person name="Shah P."/>
            <person name="Silverstein K.A."/>
            <person name="Skrzypek M.S."/>
            <person name="Soll D."/>
            <person name="Staggs R."/>
            <person name="Stansfield I."/>
            <person name="Stumpf M.P."/>
            <person name="Sudbery P.E."/>
            <person name="Srikantha T."/>
            <person name="Zeng Q."/>
            <person name="Berman J."/>
            <person name="Berriman M."/>
            <person name="Heitman J."/>
            <person name="Gow N.A."/>
            <person name="Lorenz M.C."/>
            <person name="Birren B.W."/>
            <person name="Kellis M."/>
            <person name="Cuomo C.A."/>
        </authorList>
    </citation>
    <scope>NUCLEOTIDE SEQUENCE [LARGE SCALE GENOMIC DNA]</scope>
    <source>
        <strain evidence="13">CDC 317 / ATCC MYA-4646</strain>
    </source>
</reference>
<proteinExistence type="predicted"/>
<dbReference type="GO" id="GO:0008270">
    <property type="term" value="F:zinc ion binding"/>
    <property type="evidence" value="ECO:0007669"/>
    <property type="project" value="InterPro"/>
</dbReference>
<dbReference type="FunFam" id="4.10.240.10:FF:000085">
    <property type="entry name" value="Zinc cluster transcription factor CZF1"/>
    <property type="match status" value="1"/>
</dbReference>
<dbReference type="PANTHER" id="PTHR37534:SF46">
    <property type="entry name" value="ZN(II)2CYS6 TRANSCRIPTION FACTOR (EUROFUNG)"/>
    <property type="match status" value="1"/>
</dbReference>
<dbReference type="PROSITE" id="PS00463">
    <property type="entry name" value="ZN2_CY6_FUNGAL_1"/>
    <property type="match status" value="1"/>
</dbReference>
<keyword evidence="13" id="KW-1185">Reference proteome</keyword>
<reference evidence="12" key="4">
    <citation type="submission" date="2025-05" db="UniProtKB">
        <authorList>
            <consortium name="EnsemblFungi"/>
        </authorList>
    </citation>
    <scope>IDENTIFICATION</scope>
</reference>
<dbReference type="EnsemblFungi" id="CPAR2_501290-T">
    <property type="protein sequence ID" value="CPAR2_501290-T-p1"/>
    <property type="gene ID" value="CPAR2_501290"/>
</dbReference>
<accession>A0AAJ8W4E9</accession>
<dbReference type="Gene3D" id="4.10.240.10">
    <property type="entry name" value="Zn(2)-C6 fungal-type DNA-binding domain"/>
    <property type="match status" value="1"/>
</dbReference>
<evidence type="ECO:0000313" key="11">
    <source>
        <dbReference type="EMBL" id="CCE43903.1"/>
    </source>
</evidence>
<sequence length="113" mass="12819">MVQPNSIPHPYQQQNSNVPSSTSSAPSSASSSKSVTRRSRMGCLTCRQRKKRCCESRPKCTECGRLGLNCVWPKPGTEHKNKPKDQKEDENTIEHEIYGRIKVLRGIVEYRSQ</sequence>
<evidence type="ECO:0000256" key="3">
    <source>
        <dbReference type="ARBA" id="ARBA00022833"/>
    </source>
</evidence>
<comment type="subcellular location">
    <subcellularLocation>
        <location evidence="1">Nucleus</location>
    </subcellularLocation>
</comment>
<organism evidence="11 13">
    <name type="scientific">Candida parapsilosis (strain CDC 317 / ATCC MYA-4646)</name>
    <name type="common">Yeast</name>
    <name type="synonym">Monilia parapsilosis</name>
    <dbReference type="NCBI Taxonomy" id="578454"/>
    <lineage>
        <taxon>Eukaryota</taxon>
        <taxon>Fungi</taxon>
        <taxon>Dikarya</taxon>
        <taxon>Ascomycota</taxon>
        <taxon>Saccharomycotina</taxon>
        <taxon>Pichiomycetes</taxon>
        <taxon>Debaryomycetaceae</taxon>
        <taxon>Candida/Lodderomyces clade</taxon>
        <taxon>Candida</taxon>
    </lineage>
</organism>
<keyword evidence="2" id="KW-0479">Metal-binding</keyword>
<evidence type="ECO:0000313" key="10">
    <source>
        <dbReference type="CGD" id="CAL0000152171"/>
    </source>
</evidence>
<dbReference type="InterPro" id="IPR036864">
    <property type="entry name" value="Zn2-C6_fun-type_DNA-bd_sf"/>
</dbReference>
<accession>G8BHH9</accession>
<dbReference type="SMART" id="SM00066">
    <property type="entry name" value="GAL4"/>
    <property type="match status" value="1"/>
</dbReference>
<evidence type="ECO:0000256" key="7">
    <source>
        <dbReference type="ARBA" id="ARBA00023242"/>
    </source>
</evidence>
<dbReference type="GO" id="GO:0003677">
    <property type="term" value="F:DNA binding"/>
    <property type="evidence" value="ECO:0007669"/>
    <property type="project" value="UniProtKB-KW"/>
</dbReference>
<reference evidence="11" key="3">
    <citation type="submission" date="2011-10" db="EMBL/GenBank/DDBJ databases">
        <title>Transcriptional landscape of the pathogenic yeast Candida parapsilosis.</title>
        <authorList>
            <person name="Guida A."/>
            <person name="Lindstaedt C."/>
            <person name="Maguire S.L."/>
            <person name="Ding C."/>
            <person name="Higgins D.G."/>
            <person name="Harris D."/>
            <person name="Berriman M."/>
            <person name="Butler G."/>
        </authorList>
    </citation>
    <scope>NUCLEOTIDE SEQUENCE</scope>
    <source>
        <strain evidence="11">CDC317</strain>
    </source>
</reference>
<dbReference type="GO" id="GO:0000981">
    <property type="term" value="F:DNA-binding transcription factor activity, RNA polymerase II-specific"/>
    <property type="evidence" value="ECO:0007669"/>
    <property type="project" value="InterPro"/>
</dbReference>
<dbReference type="CDD" id="cd00067">
    <property type="entry name" value="GAL4"/>
    <property type="match status" value="1"/>
</dbReference>
<evidence type="ECO:0000256" key="4">
    <source>
        <dbReference type="ARBA" id="ARBA00023015"/>
    </source>
</evidence>
<gene>
    <name evidence="10 11" type="ordered locus">CPAR2_501290</name>
</gene>
<evidence type="ECO:0000313" key="13">
    <source>
        <dbReference type="Proteomes" id="UP000005221"/>
    </source>
</evidence>
<dbReference type="InterPro" id="IPR001138">
    <property type="entry name" value="Zn2Cys6_DnaBD"/>
</dbReference>
<feature type="region of interest" description="Disordered" evidence="8">
    <location>
        <begin position="1"/>
        <end position="39"/>
    </location>
</feature>
<keyword evidence="3" id="KW-0862">Zinc</keyword>
<evidence type="ECO:0000256" key="5">
    <source>
        <dbReference type="ARBA" id="ARBA00023125"/>
    </source>
</evidence>
<evidence type="ECO:0000313" key="12">
    <source>
        <dbReference type="EnsemblFungi" id="CPAR2_501290-T-p1"/>
    </source>
</evidence>
<dbReference type="EMBL" id="HE605207">
    <property type="protein sequence ID" value="CCE43903.1"/>
    <property type="molecule type" value="Genomic_DNA"/>
</dbReference>
<dbReference type="GO" id="GO:0005634">
    <property type="term" value="C:nucleus"/>
    <property type="evidence" value="ECO:0007669"/>
    <property type="project" value="UniProtKB-SubCell"/>
</dbReference>
<feature type="domain" description="Zn(2)-C6 fungal-type" evidence="9">
    <location>
        <begin position="42"/>
        <end position="72"/>
    </location>
</feature>
<protein>
    <submittedName>
        <fullName evidence="12">Zn(2)-C6 fungal-type domain-containing protein</fullName>
    </submittedName>
</protein>
<feature type="compositionally biased region" description="Polar residues" evidence="8">
    <location>
        <begin position="1"/>
        <end position="14"/>
    </location>
</feature>
<dbReference type="SUPFAM" id="SSF57701">
    <property type="entry name" value="Zn2/Cys6 DNA-binding domain"/>
    <property type="match status" value="1"/>
</dbReference>
<reference evidence="13" key="2">
    <citation type="journal article" date="2011" name="BMC Genomics">
        <title>Using RNA-seq to determine the transcriptional landscape and the hypoxic response of the pathogenic yeast Candida parapsilosis.</title>
        <authorList>
            <person name="Guida A."/>
            <person name="Lindstaedt C."/>
            <person name="Maguire S.L."/>
            <person name="Ding C."/>
            <person name="Higgins D.G."/>
            <person name="Corton N.J."/>
            <person name="Berriman M."/>
            <person name="Butler G."/>
        </authorList>
    </citation>
    <scope>GENOME REANNOTATION</scope>
    <source>
        <strain evidence="13">CDC 317 / ATCC MYA-4646</strain>
    </source>
</reference>
<name>G8BHH9_CANPC</name>
<dbReference type="AlphaFoldDB" id="G8BHH9"/>
<dbReference type="Pfam" id="PF00172">
    <property type="entry name" value="Zn_clus"/>
    <property type="match status" value="1"/>
</dbReference>
<dbReference type="Proteomes" id="UP000005221">
    <property type="component" value="Chromosome 5"/>
</dbReference>
<evidence type="ECO:0000256" key="8">
    <source>
        <dbReference type="SAM" id="MobiDB-lite"/>
    </source>
</evidence>
<evidence type="ECO:0000256" key="2">
    <source>
        <dbReference type="ARBA" id="ARBA00022723"/>
    </source>
</evidence>
<evidence type="ECO:0000256" key="1">
    <source>
        <dbReference type="ARBA" id="ARBA00004123"/>
    </source>
</evidence>
<keyword evidence="4" id="KW-0805">Transcription regulation</keyword>